<sequence>MALPPCTHDLLPPGWSESSFDWENDGYRQPRPPPLVEDIDWSSIRAPRVLRATAGTGRARAYDAPHPVHRTIDPVRATQFGTLDSVLAGSSRDLLYINSTPAAGNSWTHHHRQYEEKRDPAVGWALVPCVAMRLCMVNNQLHVYAARFADDIWGNPALNRRAPYPGRQHDFPGQPRTVYESEHPLRFDHPHVLLIPLAPWLRRPLQVLIHTATYFYYVRCHKWADLHSGQQPYRLREAYHHELLSNFFTELVEVAALMKLGQVFPGGFVPSTVFHHFCREWYQSREFIHTPHGSKAMLESAPYAYRTDLSALDWNVYMIRVKLMWAYTMGARSNTFSCSRAHRGLYLDCLTDHYLLNFKTHHTPWDMDLILPTKDSTTPKWCLVPQKKDPYFFDTSDIGTPSAIYPTAVIEEPPRPAQTDVDEEDEVANALSGKKKIQIIDDSDPSDADEFIAQDDPRHYPLATPNRRAAEDLEYEGPVKRAGVYQIYAVPTLTPIAPAPVTRQKRRRVDDEEDDTSQLSDHDTSSSSSAQDSSSSSKDNVSSSSEGNASSRSKGDAPSPSEDNANEFPAWMVHVRGDDAYHRAVHAAYKVVRRVTSTGAPNPGAPEFEHCQGVLYDAYQKWTIAQPVDDDLVDILKPIVIAAEEQLVWLDAGPHWLHVNVDPKKYDWSELLTALCAARRAMLLGTQYTDAQRQLIHDVVLDWQNNEVMPTDDERAIFAYAYDEIQGRRTIDS</sequence>
<proteinExistence type="predicted"/>
<organism evidence="2 3">
    <name type="scientific">Auricularia subglabra (strain TFB-10046 / SS5)</name>
    <name type="common">White-rot fungus</name>
    <name type="synonym">Auricularia delicata (strain TFB10046)</name>
    <dbReference type="NCBI Taxonomy" id="717982"/>
    <lineage>
        <taxon>Eukaryota</taxon>
        <taxon>Fungi</taxon>
        <taxon>Dikarya</taxon>
        <taxon>Basidiomycota</taxon>
        <taxon>Agaricomycotina</taxon>
        <taxon>Agaricomycetes</taxon>
        <taxon>Auriculariales</taxon>
        <taxon>Auriculariaceae</taxon>
        <taxon>Auricularia</taxon>
    </lineage>
</organism>
<dbReference type="EMBL" id="JH687891">
    <property type="protein sequence ID" value="EJD35419.1"/>
    <property type="molecule type" value="Genomic_DNA"/>
</dbReference>
<accession>J0LET4</accession>
<protein>
    <submittedName>
        <fullName evidence="2">Uncharacterized protein</fullName>
    </submittedName>
</protein>
<reference evidence="3" key="1">
    <citation type="journal article" date="2012" name="Science">
        <title>The Paleozoic origin of enzymatic lignin decomposition reconstructed from 31 fungal genomes.</title>
        <authorList>
            <person name="Floudas D."/>
            <person name="Binder M."/>
            <person name="Riley R."/>
            <person name="Barry K."/>
            <person name="Blanchette R.A."/>
            <person name="Henrissat B."/>
            <person name="Martinez A.T."/>
            <person name="Otillar R."/>
            <person name="Spatafora J.W."/>
            <person name="Yadav J.S."/>
            <person name="Aerts A."/>
            <person name="Benoit I."/>
            <person name="Boyd A."/>
            <person name="Carlson A."/>
            <person name="Copeland A."/>
            <person name="Coutinho P.M."/>
            <person name="de Vries R.P."/>
            <person name="Ferreira P."/>
            <person name="Findley K."/>
            <person name="Foster B."/>
            <person name="Gaskell J."/>
            <person name="Glotzer D."/>
            <person name="Gorecki P."/>
            <person name="Heitman J."/>
            <person name="Hesse C."/>
            <person name="Hori C."/>
            <person name="Igarashi K."/>
            <person name="Jurgens J.A."/>
            <person name="Kallen N."/>
            <person name="Kersten P."/>
            <person name="Kohler A."/>
            <person name="Kuees U."/>
            <person name="Kumar T.K.A."/>
            <person name="Kuo A."/>
            <person name="LaButti K."/>
            <person name="Larrondo L.F."/>
            <person name="Lindquist E."/>
            <person name="Ling A."/>
            <person name="Lombard V."/>
            <person name="Lucas S."/>
            <person name="Lundell T."/>
            <person name="Martin R."/>
            <person name="McLaughlin D.J."/>
            <person name="Morgenstern I."/>
            <person name="Morin E."/>
            <person name="Murat C."/>
            <person name="Nagy L.G."/>
            <person name="Nolan M."/>
            <person name="Ohm R.A."/>
            <person name="Patyshakuliyeva A."/>
            <person name="Rokas A."/>
            <person name="Ruiz-Duenas F.J."/>
            <person name="Sabat G."/>
            <person name="Salamov A."/>
            <person name="Samejima M."/>
            <person name="Schmutz J."/>
            <person name="Slot J.C."/>
            <person name="St John F."/>
            <person name="Stenlid J."/>
            <person name="Sun H."/>
            <person name="Sun S."/>
            <person name="Syed K."/>
            <person name="Tsang A."/>
            <person name="Wiebenga A."/>
            <person name="Young D."/>
            <person name="Pisabarro A."/>
            <person name="Eastwood D.C."/>
            <person name="Martin F."/>
            <person name="Cullen D."/>
            <person name="Grigoriev I.V."/>
            <person name="Hibbett D.S."/>
        </authorList>
    </citation>
    <scope>NUCLEOTIDE SEQUENCE [LARGE SCALE GENOMIC DNA]</scope>
    <source>
        <strain evidence="3">TFB10046</strain>
    </source>
</reference>
<name>J0LET4_AURST</name>
<feature type="region of interest" description="Disordered" evidence="1">
    <location>
        <begin position="441"/>
        <end position="469"/>
    </location>
</feature>
<feature type="region of interest" description="Disordered" evidence="1">
    <location>
        <begin position="498"/>
        <end position="565"/>
    </location>
</feature>
<evidence type="ECO:0000313" key="3">
    <source>
        <dbReference type="Proteomes" id="UP000006514"/>
    </source>
</evidence>
<dbReference type="Proteomes" id="UP000006514">
    <property type="component" value="Unassembled WGS sequence"/>
</dbReference>
<dbReference type="AlphaFoldDB" id="J0LET4"/>
<evidence type="ECO:0000256" key="1">
    <source>
        <dbReference type="SAM" id="MobiDB-lite"/>
    </source>
</evidence>
<gene>
    <name evidence="2" type="ORF">AURDEDRAFT_175512</name>
</gene>
<dbReference type="InParanoid" id="J0LET4"/>
<keyword evidence="3" id="KW-1185">Reference proteome</keyword>
<feature type="compositionally biased region" description="Acidic residues" evidence="1">
    <location>
        <begin position="441"/>
        <end position="453"/>
    </location>
</feature>
<feature type="compositionally biased region" description="Low complexity" evidence="1">
    <location>
        <begin position="525"/>
        <end position="552"/>
    </location>
</feature>
<evidence type="ECO:0000313" key="2">
    <source>
        <dbReference type="EMBL" id="EJD35419.1"/>
    </source>
</evidence>
<dbReference type="KEGG" id="adl:AURDEDRAFT_175512"/>